<sequence length="278" mass="30489">MCVLRMASASIIGFLAILLVLQPETAIGDMLSPLLSPIFDEVCKGVECGKGTCKPSRNSTFFFVCECDPGWKQSRSDDDDHLMFLPCVIPNCTLDYSCSAAAPSPVQVKGSQNNESVFDPCFWTYCGGGSCNKTSKFTHKCECQEGYDNLLNMTAFPCFRECAIGLDCTNLGIGAANKSASSTPNFSGTGGNNQASSFLQWNFNWLIVFTDVLGYGAVEIEVDAEGFLHHVSDRSYIDFTISCLFCIYLVFDAFIYFILILFFGYAVRFLCKNPGCVS</sequence>
<comment type="caution">
    <text evidence="3">The sequence shown here is derived from an EMBL/GenBank/DDBJ whole genome shotgun (WGS) entry which is preliminary data.</text>
</comment>
<evidence type="ECO:0000313" key="3">
    <source>
        <dbReference type="EMBL" id="KAK9288422.1"/>
    </source>
</evidence>
<gene>
    <name evidence="3" type="ORF">L1049_016878</name>
</gene>
<name>A0AAP0S6Q6_LIQFO</name>
<dbReference type="PANTHER" id="PTHR33881:SF7">
    <property type="entry name" value="NEUROGENIC LOCUS NOTCH-LIKE PROTEIN"/>
    <property type="match status" value="1"/>
</dbReference>
<dbReference type="Proteomes" id="UP001415857">
    <property type="component" value="Unassembled WGS sequence"/>
</dbReference>
<keyword evidence="1" id="KW-0812">Transmembrane</keyword>
<feature type="signal peptide" evidence="2">
    <location>
        <begin position="1"/>
        <end position="28"/>
    </location>
</feature>
<keyword evidence="4" id="KW-1185">Reference proteome</keyword>
<dbReference type="AlphaFoldDB" id="A0AAP0S6Q6"/>
<reference evidence="3 4" key="1">
    <citation type="journal article" date="2024" name="Plant J.">
        <title>Genome sequences and population genomics reveal climatic adaptation and genomic divergence between two closely related sweetgum species.</title>
        <authorList>
            <person name="Xu W.Q."/>
            <person name="Ren C.Q."/>
            <person name="Zhang X.Y."/>
            <person name="Comes H.P."/>
            <person name="Liu X.H."/>
            <person name="Li Y.G."/>
            <person name="Kettle C.J."/>
            <person name="Jalonen R."/>
            <person name="Gaisberger H."/>
            <person name="Ma Y.Z."/>
            <person name="Qiu Y.X."/>
        </authorList>
    </citation>
    <scope>NUCLEOTIDE SEQUENCE [LARGE SCALE GENOMIC DNA]</scope>
    <source>
        <strain evidence="3">Hangzhou</strain>
    </source>
</reference>
<keyword evidence="2" id="KW-0732">Signal</keyword>
<proteinExistence type="predicted"/>
<evidence type="ECO:0000313" key="4">
    <source>
        <dbReference type="Proteomes" id="UP001415857"/>
    </source>
</evidence>
<keyword evidence="1" id="KW-0472">Membrane</keyword>
<accession>A0AAP0S6Q6</accession>
<evidence type="ECO:0000256" key="2">
    <source>
        <dbReference type="SAM" id="SignalP"/>
    </source>
</evidence>
<feature type="chain" id="PRO_5042815163" evidence="2">
    <location>
        <begin position="29"/>
        <end position="278"/>
    </location>
</feature>
<feature type="transmembrane region" description="Helical" evidence="1">
    <location>
        <begin position="239"/>
        <end position="263"/>
    </location>
</feature>
<protein>
    <submittedName>
        <fullName evidence="3">Uncharacterized protein</fullName>
    </submittedName>
</protein>
<dbReference type="PANTHER" id="PTHR33881">
    <property type="entry name" value="NEUROGENIC LOCUS NOTCH-LIKE PROTEIN"/>
    <property type="match status" value="1"/>
</dbReference>
<dbReference type="EMBL" id="JBBPBK010000003">
    <property type="protein sequence ID" value="KAK9288422.1"/>
    <property type="molecule type" value="Genomic_DNA"/>
</dbReference>
<organism evidence="3 4">
    <name type="scientific">Liquidambar formosana</name>
    <name type="common">Formosan gum</name>
    <dbReference type="NCBI Taxonomy" id="63359"/>
    <lineage>
        <taxon>Eukaryota</taxon>
        <taxon>Viridiplantae</taxon>
        <taxon>Streptophyta</taxon>
        <taxon>Embryophyta</taxon>
        <taxon>Tracheophyta</taxon>
        <taxon>Spermatophyta</taxon>
        <taxon>Magnoliopsida</taxon>
        <taxon>eudicotyledons</taxon>
        <taxon>Gunneridae</taxon>
        <taxon>Pentapetalae</taxon>
        <taxon>Saxifragales</taxon>
        <taxon>Altingiaceae</taxon>
        <taxon>Liquidambar</taxon>
    </lineage>
</organism>
<evidence type="ECO:0000256" key="1">
    <source>
        <dbReference type="SAM" id="Phobius"/>
    </source>
</evidence>
<keyword evidence="1" id="KW-1133">Transmembrane helix</keyword>